<dbReference type="PANTHER" id="PTHR43346:SF1">
    <property type="entry name" value="QUERCETIN 2,3-DIOXYGENASE-RELATED"/>
    <property type="match status" value="1"/>
</dbReference>
<feature type="domain" description="Cupin type-2" evidence="1">
    <location>
        <begin position="47"/>
        <end position="110"/>
    </location>
</feature>
<dbReference type="AlphaFoldDB" id="A0A8T4C881"/>
<dbReference type="PANTHER" id="PTHR43346">
    <property type="entry name" value="LIGAND BINDING DOMAIN PROTEIN, PUTATIVE (AFU_ORTHOLOGUE AFUA_6G14370)-RELATED"/>
    <property type="match status" value="1"/>
</dbReference>
<dbReference type="Pfam" id="PF07883">
    <property type="entry name" value="Cupin_2"/>
    <property type="match status" value="1"/>
</dbReference>
<dbReference type="Proteomes" id="UP000774699">
    <property type="component" value="Unassembled WGS sequence"/>
</dbReference>
<evidence type="ECO:0000313" key="3">
    <source>
        <dbReference type="Proteomes" id="UP000774699"/>
    </source>
</evidence>
<feature type="non-terminal residue" evidence="2">
    <location>
        <position position="111"/>
    </location>
</feature>
<dbReference type="Gene3D" id="2.60.120.10">
    <property type="entry name" value="Jelly Rolls"/>
    <property type="match status" value="1"/>
</dbReference>
<accession>A0A8T4C881</accession>
<dbReference type="InterPro" id="IPR013096">
    <property type="entry name" value="Cupin_2"/>
</dbReference>
<comment type="caution">
    <text evidence="2">The sequence shown here is derived from an EMBL/GenBank/DDBJ whole genome shotgun (WGS) entry which is preliminary data.</text>
</comment>
<name>A0A8T4C881_9ARCH</name>
<sequence>MAHEFDTTTLRRMMTMHGYTGNIERLTLDNEAFRKVLFTGKKLQLVVMSLLPNEEIGLETHAHTDQFFRVEAGEAVVIMNGVEHRVGEDHVAVVPAGTEHNVINRGKNTLK</sequence>
<protein>
    <submittedName>
        <fullName evidence="2">Cupin domain-containing protein</fullName>
    </submittedName>
</protein>
<evidence type="ECO:0000313" key="2">
    <source>
        <dbReference type="EMBL" id="MBM3282527.1"/>
    </source>
</evidence>
<dbReference type="InterPro" id="IPR011051">
    <property type="entry name" value="RmlC_Cupin_sf"/>
</dbReference>
<dbReference type="SUPFAM" id="SSF51182">
    <property type="entry name" value="RmlC-like cupins"/>
    <property type="match status" value="1"/>
</dbReference>
<gene>
    <name evidence="2" type="ORF">FJY86_04290</name>
</gene>
<dbReference type="InterPro" id="IPR014710">
    <property type="entry name" value="RmlC-like_jellyroll"/>
</dbReference>
<dbReference type="InterPro" id="IPR052538">
    <property type="entry name" value="Flavonoid_dioxygenase-like"/>
</dbReference>
<dbReference type="EMBL" id="VGJJ01000040">
    <property type="protein sequence ID" value="MBM3282527.1"/>
    <property type="molecule type" value="Genomic_DNA"/>
</dbReference>
<proteinExistence type="predicted"/>
<dbReference type="CDD" id="cd02223">
    <property type="entry name" value="cupin_Bh2720-like"/>
    <property type="match status" value="1"/>
</dbReference>
<reference evidence="2" key="1">
    <citation type="submission" date="2019-03" db="EMBL/GenBank/DDBJ databases">
        <title>Lake Tanganyika Metagenome-Assembled Genomes (MAGs).</title>
        <authorList>
            <person name="Tran P."/>
        </authorList>
    </citation>
    <scope>NUCLEOTIDE SEQUENCE</scope>
    <source>
        <strain evidence="2">M_DeepCast_50m_m2_156</strain>
    </source>
</reference>
<evidence type="ECO:0000259" key="1">
    <source>
        <dbReference type="Pfam" id="PF07883"/>
    </source>
</evidence>
<organism evidence="2 3">
    <name type="scientific">Candidatus Iainarchaeum sp</name>
    <dbReference type="NCBI Taxonomy" id="3101447"/>
    <lineage>
        <taxon>Archaea</taxon>
        <taxon>Candidatus Iainarchaeota</taxon>
        <taxon>Candidatus Iainarchaeia</taxon>
        <taxon>Candidatus Iainarchaeales</taxon>
        <taxon>Candidatus Iainarchaeaceae</taxon>
        <taxon>Candidatus Iainarchaeum</taxon>
    </lineage>
</organism>